<keyword evidence="7" id="KW-1185">Reference proteome</keyword>
<evidence type="ECO:0000256" key="3">
    <source>
        <dbReference type="ARBA" id="ARBA00022833"/>
    </source>
</evidence>
<protein>
    <recommendedName>
        <fullName evidence="5">DNA-directed RNA polymerase II subunit RPB9-like zinc ribbon domain-containing protein</fullName>
    </recommendedName>
</protein>
<dbReference type="Pfam" id="PF02150">
    <property type="entry name" value="Zn_ribbon_RPB9"/>
    <property type="match status" value="1"/>
</dbReference>
<organism evidence="6 7">
    <name type="scientific">Haloarchaeobius litoreus</name>
    <dbReference type="NCBI Taxonomy" id="755306"/>
    <lineage>
        <taxon>Archaea</taxon>
        <taxon>Methanobacteriati</taxon>
        <taxon>Methanobacteriota</taxon>
        <taxon>Stenosarchaea group</taxon>
        <taxon>Halobacteria</taxon>
        <taxon>Halobacteriales</taxon>
        <taxon>Halorubellaceae</taxon>
        <taxon>Haloarchaeobius</taxon>
    </lineage>
</organism>
<reference evidence="6 7" key="1">
    <citation type="journal article" date="2019" name="Int. J. Syst. Evol. Microbiol.">
        <title>The Global Catalogue of Microorganisms (GCM) 10K type strain sequencing project: providing services to taxonomists for standard genome sequencing and annotation.</title>
        <authorList>
            <consortium name="The Broad Institute Genomics Platform"/>
            <consortium name="The Broad Institute Genome Sequencing Center for Infectious Disease"/>
            <person name="Wu L."/>
            <person name="Ma J."/>
        </authorList>
    </citation>
    <scope>NUCLEOTIDE SEQUENCE [LARGE SCALE GENOMIC DNA]</scope>
    <source>
        <strain evidence="6 7">CGMCC 1.10390</strain>
    </source>
</reference>
<dbReference type="PROSITE" id="PS01030">
    <property type="entry name" value="RNA_POL_M_15KD"/>
    <property type="match status" value="1"/>
</dbReference>
<dbReference type="InterPro" id="IPR019761">
    <property type="entry name" value="DNA-dir_RNA_pol-M_15_CS"/>
</dbReference>
<accession>A0ABD6DNG3</accession>
<comment type="similarity">
    <text evidence="1">Belongs to the archaeal RpoM/eukaryotic RPA12/RPB9/RPC11 RNA polymerase family.</text>
</comment>
<evidence type="ECO:0000313" key="6">
    <source>
        <dbReference type="EMBL" id="MFD1646865.1"/>
    </source>
</evidence>
<evidence type="ECO:0000256" key="2">
    <source>
        <dbReference type="ARBA" id="ARBA00022723"/>
    </source>
</evidence>
<dbReference type="AlphaFoldDB" id="A0ABD6DNG3"/>
<evidence type="ECO:0000259" key="5">
    <source>
        <dbReference type="Pfam" id="PF02150"/>
    </source>
</evidence>
<evidence type="ECO:0000313" key="7">
    <source>
        <dbReference type="Proteomes" id="UP001597034"/>
    </source>
</evidence>
<dbReference type="InterPro" id="IPR001529">
    <property type="entry name" value="Zn_ribbon_RPB9"/>
</dbReference>
<feature type="domain" description="DNA-directed RNA polymerase II subunit RPB9-like zinc ribbon" evidence="5">
    <location>
        <begin position="1"/>
        <end position="25"/>
    </location>
</feature>
<dbReference type="Proteomes" id="UP001597034">
    <property type="component" value="Unassembled WGS sequence"/>
</dbReference>
<dbReference type="EMBL" id="JBHUDO010000003">
    <property type="protein sequence ID" value="MFD1646865.1"/>
    <property type="molecule type" value="Genomic_DNA"/>
</dbReference>
<keyword evidence="2" id="KW-0479">Metal-binding</keyword>
<evidence type="ECO:0000256" key="4">
    <source>
        <dbReference type="ARBA" id="ARBA00023163"/>
    </source>
</evidence>
<gene>
    <name evidence="6" type="ORF">ACFSBL_14330</name>
</gene>
<keyword evidence="4" id="KW-0804">Transcription</keyword>
<sequence length="161" mass="17596">MTFCSECGSMLNPDRDSDKCAECGSPVDQSGVTDGGTNTTARTHTKLETLPTTSSGSVKKADAMEWLEELDRPTSAELKRSTIEKPSDFSGSTFPTDISTIRVTGDPSFIETVAGLFSWIVEMEDYSRRVEINLKQTEDKETGEETENYALYLSVAERGGS</sequence>
<dbReference type="GO" id="GO:0046872">
    <property type="term" value="F:metal ion binding"/>
    <property type="evidence" value="ECO:0007669"/>
    <property type="project" value="UniProtKB-KW"/>
</dbReference>
<dbReference type="RefSeq" id="WP_256401062.1">
    <property type="nucleotide sequence ID" value="NZ_JANHJR010000003.1"/>
</dbReference>
<comment type="caution">
    <text evidence="6">The sequence shown here is derived from an EMBL/GenBank/DDBJ whole genome shotgun (WGS) entry which is preliminary data.</text>
</comment>
<name>A0ABD6DNG3_9EURY</name>
<evidence type="ECO:0000256" key="1">
    <source>
        <dbReference type="ARBA" id="ARBA00008925"/>
    </source>
</evidence>
<proteinExistence type="inferred from homology"/>
<keyword evidence="3" id="KW-0862">Zinc</keyword>